<proteinExistence type="predicted"/>
<organism evidence="1 2">
    <name type="scientific">Meyerozyma guilliermondii (strain ATCC 6260 / CBS 566 / DSM 6381 / JCM 1539 / NBRC 10279 / NRRL Y-324)</name>
    <name type="common">Yeast</name>
    <name type="synonym">Candida guilliermondii</name>
    <dbReference type="NCBI Taxonomy" id="294746"/>
    <lineage>
        <taxon>Eukaryota</taxon>
        <taxon>Fungi</taxon>
        <taxon>Dikarya</taxon>
        <taxon>Ascomycota</taxon>
        <taxon>Saccharomycotina</taxon>
        <taxon>Pichiomycetes</taxon>
        <taxon>Debaryomycetaceae</taxon>
        <taxon>Meyerozyma</taxon>
    </lineage>
</organism>
<dbReference type="KEGG" id="pgu:PGUG_00378"/>
<dbReference type="InParanoid" id="A5DAS3"/>
<dbReference type="HOGENOM" id="CLU_990829_0_0_1"/>
<protein>
    <submittedName>
        <fullName evidence="1">Uncharacterized protein</fullName>
    </submittedName>
</protein>
<reference evidence="1 2" key="1">
    <citation type="journal article" date="2009" name="Nature">
        <title>Evolution of pathogenicity and sexual reproduction in eight Candida genomes.</title>
        <authorList>
            <person name="Butler G."/>
            <person name="Rasmussen M.D."/>
            <person name="Lin M.F."/>
            <person name="Santos M.A."/>
            <person name="Sakthikumar S."/>
            <person name="Munro C.A."/>
            <person name="Rheinbay E."/>
            <person name="Grabherr M."/>
            <person name="Forche A."/>
            <person name="Reedy J.L."/>
            <person name="Agrafioti I."/>
            <person name="Arnaud M.B."/>
            <person name="Bates S."/>
            <person name="Brown A.J."/>
            <person name="Brunke S."/>
            <person name="Costanzo M.C."/>
            <person name="Fitzpatrick D.A."/>
            <person name="de Groot P.W."/>
            <person name="Harris D."/>
            <person name="Hoyer L.L."/>
            <person name="Hube B."/>
            <person name="Klis F.M."/>
            <person name="Kodira C."/>
            <person name="Lennard N."/>
            <person name="Logue M.E."/>
            <person name="Martin R."/>
            <person name="Neiman A.M."/>
            <person name="Nikolaou E."/>
            <person name="Quail M.A."/>
            <person name="Quinn J."/>
            <person name="Santos M.C."/>
            <person name="Schmitzberger F.F."/>
            <person name="Sherlock G."/>
            <person name="Shah P."/>
            <person name="Silverstein K.A."/>
            <person name="Skrzypek M.S."/>
            <person name="Soll D."/>
            <person name="Staggs R."/>
            <person name="Stansfield I."/>
            <person name="Stumpf M.P."/>
            <person name="Sudbery P.E."/>
            <person name="Srikantha T."/>
            <person name="Zeng Q."/>
            <person name="Berman J."/>
            <person name="Berriman M."/>
            <person name="Heitman J."/>
            <person name="Gow N.A."/>
            <person name="Lorenz M.C."/>
            <person name="Birren B.W."/>
            <person name="Kellis M."/>
            <person name="Cuomo C.A."/>
        </authorList>
    </citation>
    <scope>NUCLEOTIDE SEQUENCE [LARGE SCALE GENOMIC DNA]</scope>
    <source>
        <strain evidence="2">ATCC 6260 / CBS 566 / DSM 6381 / JCM 1539 / NBRC 10279 / NRRL Y-324</strain>
    </source>
</reference>
<gene>
    <name evidence="1" type="ORF">PGUG_00378</name>
</gene>
<dbReference type="EMBL" id="CH408155">
    <property type="protein sequence ID" value="EDK36280.2"/>
    <property type="molecule type" value="Genomic_DNA"/>
</dbReference>
<dbReference type="Proteomes" id="UP000001997">
    <property type="component" value="Unassembled WGS sequence"/>
</dbReference>
<sequence>MVGQVTERDLSSKLAEIQFAIDDLTTGVNTWYTLLCHLSQIVPILETASIDEKNEYEQLLSTRLGKIIDIICLFVSDEAPLELTLVLTDVFLQIKFVLQDQAAKISSQKETLINLKATLDLEIESEAYNTLKGAVNSLTSCLETEVPRLLISQPSTVFSTFATTNENDSRVVRPRKRFYRDLTPHAISSLGPNSETVICSPKRQRCATRSDFRYHSIDVSLVPSWMDRLFSGGVEPEPEPRSSRRDHFMNRVKRFFDFFREPTSGCRKCIFLPWHRFFHKT</sequence>
<dbReference type="OrthoDB" id="10291649at2759"/>
<dbReference type="VEuPathDB" id="FungiDB:PGUG_00378"/>
<evidence type="ECO:0000313" key="2">
    <source>
        <dbReference type="Proteomes" id="UP000001997"/>
    </source>
</evidence>
<name>A5DAS3_PICGU</name>
<dbReference type="RefSeq" id="XP_001487001.2">
    <property type="nucleotide sequence ID" value="XM_001486951.1"/>
</dbReference>
<accession>A5DAS3</accession>
<dbReference type="GeneID" id="5129170"/>
<evidence type="ECO:0000313" key="1">
    <source>
        <dbReference type="EMBL" id="EDK36280.2"/>
    </source>
</evidence>
<keyword evidence="2" id="KW-1185">Reference proteome</keyword>
<dbReference type="AlphaFoldDB" id="A5DAS3"/>